<dbReference type="KEGG" id="olu:OSTLU_30215"/>
<dbReference type="Gramene" id="ABO94519">
    <property type="protein sequence ID" value="ABO94519"/>
    <property type="gene ID" value="OSTLU_30215"/>
</dbReference>
<dbReference type="Proteomes" id="UP000001568">
    <property type="component" value="Chromosome 2"/>
</dbReference>
<proteinExistence type="predicted"/>
<evidence type="ECO:0000313" key="2">
    <source>
        <dbReference type="Proteomes" id="UP000001568"/>
    </source>
</evidence>
<gene>
    <name evidence="1" type="ORF">OSTLU_30215</name>
</gene>
<accession>A4RSK4</accession>
<organism evidence="1 2">
    <name type="scientific">Ostreococcus lucimarinus (strain CCE9901)</name>
    <dbReference type="NCBI Taxonomy" id="436017"/>
    <lineage>
        <taxon>Eukaryota</taxon>
        <taxon>Viridiplantae</taxon>
        <taxon>Chlorophyta</taxon>
        <taxon>Mamiellophyceae</taxon>
        <taxon>Mamiellales</taxon>
        <taxon>Bathycoccaceae</taxon>
        <taxon>Ostreococcus</taxon>
    </lineage>
</organism>
<dbReference type="AlphaFoldDB" id="A4RSK4"/>
<dbReference type="EMBL" id="CP000582">
    <property type="protein sequence ID" value="ABO94519.1"/>
    <property type="molecule type" value="Genomic_DNA"/>
</dbReference>
<sequence>MSRPTTTESEPALDVDAVMTQLMDEFKRRNGREATEDEVRQWMAEISAAIAEGGL</sequence>
<dbReference type="GeneID" id="5000502"/>
<keyword evidence="2" id="KW-1185">Reference proteome</keyword>
<protein>
    <submittedName>
        <fullName evidence="1">Uncharacterized protein</fullName>
    </submittedName>
</protein>
<reference evidence="1 2" key="1">
    <citation type="journal article" date="2007" name="Proc. Natl. Acad. Sci. U.S.A.">
        <title>The tiny eukaryote Ostreococcus provides genomic insights into the paradox of plankton speciation.</title>
        <authorList>
            <person name="Palenik B."/>
            <person name="Grimwood J."/>
            <person name="Aerts A."/>
            <person name="Rouze P."/>
            <person name="Salamov A."/>
            <person name="Putnam N."/>
            <person name="Dupont C."/>
            <person name="Jorgensen R."/>
            <person name="Derelle E."/>
            <person name="Rombauts S."/>
            <person name="Zhou K."/>
            <person name="Otillar R."/>
            <person name="Merchant S.S."/>
            <person name="Podell S."/>
            <person name="Gaasterland T."/>
            <person name="Napoli C."/>
            <person name="Gendler K."/>
            <person name="Manuell A."/>
            <person name="Tai V."/>
            <person name="Vallon O."/>
            <person name="Piganeau G."/>
            <person name="Jancek S."/>
            <person name="Heijde M."/>
            <person name="Jabbari K."/>
            <person name="Bowler C."/>
            <person name="Lohr M."/>
            <person name="Robbens S."/>
            <person name="Werner G."/>
            <person name="Dubchak I."/>
            <person name="Pazour G.J."/>
            <person name="Ren Q."/>
            <person name="Paulsen I."/>
            <person name="Delwiche C."/>
            <person name="Schmutz J."/>
            <person name="Rokhsar D."/>
            <person name="Van de Peer Y."/>
            <person name="Moreau H."/>
            <person name="Grigoriev I.V."/>
        </authorList>
    </citation>
    <scope>NUCLEOTIDE SEQUENCE [LARGE SCALE GENOMIC DNA]</scope>
    <source>
        <strain evidence="1 2">CCE9901</strain>
    </source>
</reference>
<name>A4RSK4_OSTLU</name>
<dbReference type="RefSeq" id="XP_001416226.1">
    <property type="nucleotide sequence ID" value="XM_001416189.1"/>
</dbReference>
<dbReference type="HOGENOM" id="CLU_3035771_0_0_1"/>
<dbReference type="OMA" id="GLCAEFK"/>
<evidence type="ECO:0000313" key="1">
    <source>
        <dbReference type="EMBL" id="ABO94519.1"/>
    </source>
</evidence>